<dbReference type="Pfam" id="PF04286">
    <property type="entry name" value="DUF445"/>
    <property type="match status" value="1"/>
</dbReference>
<keyword evidence="5 6" id="KW-0472">Membrane</keyword>
<dbReference type="InterPro" id="IPR016991">
    <property type="entry name" value="UCP032178"/>
</dbReference>
<dbReference type="PANTHER" id="PTHR35791">
    <property type="entry name" value="UPF0754 MEMBRANE PROTEIN YHEB"/>
    <property type="match status" value="1"/>
</dbReference>
<evidence type="ECO:0000256" key="2">
    <source>
        <dbReference type="ARBA" id="ARBA00008053"/>
    </source>
</evidence>
<comment type="caution">
    <text evidence="7">The sequence shown here is derived from an EMBL/GenBank/DDBJ whole genome shotgun (WGS) entry which is preliminary data.</text>
</comment>
<dbReference type="EMBL" id="BMIN01000019">
    <property type="protein sequence ID" value="GGD23780.1"/>
    <property type="molecule type" value="Genomic_DNA"/>
</dbReference>
<gene>
    <name evidence="7" type="primary">yheB</name>
    <name evidence="7" type="ORF">GCM10011389_34390</name>
</gene>
<dbReference type="InterPro" id="IPR007383">
    <property type="entry name" value="DUF445"/>
</dbReference>
<name>A0ABQ1QE76_9BACI</name>
<proteinExistence type="inferred from homology"/>
<evidence type="ECO:0000256" key="5">
    <source>
        <dbReference type="ARBA" id="ARBA00023136"/>
    </source>
</evidence>
<feature type="transmembrane region" description="Helical" evidence="6">
    <location>
        <begin position="355"/>
        <end position="377"/>
    </location>
</feature>
<evidence type="ECO:0000256" key="1">
    <source>
        <dbReference type="ARBA" id="ARBA00004236"/>
    </source>
</evidence>
<evidence type="ECO:0000256" key="4">
    <source>
        <dbReference type="ARBA" id="ARBA00022989"/>
    </source>
</evidence>
<dbReference type="Proteomes" id="UP000642571">
    <property type="component" value="Unassembled WGS sequence"/>
</dbReference>
<evidence type="ECO:0000313" key="8">
    <source>
        <dbReference type="Proteomes" id="UP000642571"/>
    </source>
</evidence>
<dbReference type="PANTHER" id="PTHR35791:SF1">
    <property type="entry name" value="UPF0754 MEMBRANE PROTEIN YHEB"/>
    <property type="match status" value="1"/>
</dbReference>
<protein>
    <submittedName>
        <fullName evidence="7">UPF0754 membrane protein YheB</fullName>
    </submittedName>
</protein>
<evidence type="ECO:0000313" key="7">
    <source>
        <dbReference type="EMBL" id="GGD23780.1"/>
    </source>
</evidence>
<dbReference type="PIRSF" id="PIRSF032178">
    <property type="entry name" value="UCP032178"/>
    <property type="match status" value="1"/>
</dbReference>
<dbReference type="RefSeq" id="WP_188655609.1">
    <property type="nucleotide sequence ID" value="NZ_BMIN01000019.1"/>
</dbReference>
<keyword evidence="8" id="KW-1185">Reference proteome</keyword>
<organism evidence="7 8">
    <name type="scientific">Pontibacillus salipaludis</name>
    <dbReference type="NCBI Taxonomy" id="1697394"/>
    <lineage>
        <taxon>Bacteria</taxon>
        <taxon>Bacillati</taxon>
        <taxon>Bacillota</taxon>
        <taxon>Bacilli</taxon>
        <taxon>Bacillales</taxon>
        <taxon>Bacillaceae</taxon>
        <taxon>Pontibacillus</taxon>
    </lineage>
</organism>
<evidence type="ECO:0000256" key="3">
    <source>
        <dbReference type="ARBA" id="ARBA00022692"/>
    </source>
</evidence>
<reference evidence="8" key="1">
    <citation type="journal article" date="2019" name="Int. J. Syst. Evol. Microbiol.">
        <title>The Global Catalogue of Microorganisms (GCM) 10K type strain sequencing project: providing services to taxonomists for standard genome sequencing and annotation.</title>
        <authorList>
            <consortium name="The Broad Institute Genomics Platform"/>
            <consortium name="The Broad Institute Genome Sequencing Center for Infectious Disease"/>
            <person name="Wu L."/>
            <person name="Ma J."/>
        </authorList>
    </citation>
    <scope>NUCLEOTIDE SEQUENCE [LARGE SCALE GENOMIC DNA]</scope>
    <source>
        <strain evidence="8">CGMCC 1.15353</strain>
    </source>
</reference>
<accession>A0ABQ1QE76</accession>
<comment type="similarity">
    <text evidence="2">Belongs to the UPF0754 family.</text>
</comment>
<evidence type="ECO:0000256" key="6">
    <source>
        <dbReference type="SAM" id="Phobius"/>
    </source>
</evidence>
<feature type="transmembrane region" description="Helical" evidence="6">
    <location>
        <begin position="6"/>
        <end position="30"/>
    </location>
</feature>
<sequence>MNTFLLILMMIAIGALIGGMTNSLAIRMLFRPFKPKYIFNKRVPFTPGLIPKRHDELAEQLGKMVTDHLLTPEGIQRKLEDDTFQQQVVEYAQKEVTSFLSSERSLQHVLNDFHIPVNQQVIESKLKDFTEDKVEAYMKDARAKSVRELIGDNAFYKGKAQVGKASEYILKQIDDFISSEEGRAKIGAIIEDYLEGQGFLGNMISSFMGNQGLADKVQPAVSDFLNSEDAHYWLKEVLHTEWDKWMEKPFSVYEEKLGIEGIPDKISEQIVSSIPTDVWLERSIAEHTKNLQPYIVETLVPQLVGQLGGALSSRLPSIMETLHLSEVVRKEVQAFPVERLEDIVLGISKREFKMITYLGALLGGLIGLIQAGIILLLG</sequence>
<comment type="subcellular location">
    <subcellularLocation>
        <location evidence="1">Cell membrane</location>
    </subcellularLocation>
</comment>
<keyword evidence="3 6" id="KW-0812">Transmembrane</keyword>
<keyword evidence="4 6" id="KW-1133">Transmembrane helix</keyword>